<name>A0A6J7W9M8_9CAUD</name>
<reference evidence="1" key="1">
    <citation type="submission" date="2020-05" db="EMBL/GenBank/DDBJ databases">
        <authorList>
            <person name="Chiriac C."/>
            <person name="Salcher M."/>
            <person name="Ghai R."/>
            <person name="Kavagutti S V."/>
        </authorList>
    </citation>
    <scope>NUCLEOTIDE SEQUENCE</scope>
</reference>
<protein>
    <submittedName>
        <fullName evidence="1">Uncharacterized protein</fullName>
    </submittedName>
</protein>
<gene>
    <name evidence="1" type="ORF">UFOVP155_31</name>
</gene>
<dbReference type="EMBL" id="LR798203">
    <property type="protein sequence ID" value="CAB5170565.1"/>
    <property type="molecule type" value="Genomic_DNA"/>
</dbReference>
<evidence type="ECO:0000313" key="1">
    <source>
        <dbReference type="EMBL" id="CAB5170565.1"/>
    </source>
</evidence>
<proteinExistence type="predicted"/>
<organism evidence="1">
    <name type="scientific">uncultured Caudovirales phage</name>
    <dbReference type="NCBI Taxonomy" id="2100421"/>
    <lineage>
        <taxon>Viruses</taxon>
        <taxon>Duplodnaviria</taxon>
        <taxon>Heunggongvirae</taxon>
        <taxon>Uroviricota</taxon>
        <taxon>Caudoviricetes</taxon>
        <taxon>Peduoviridae</taxon>
        <taxon>Maltschvirus</taxon>
        <taxon>Maltschvirus maltsch</taxon>
    </lineage>
</organism>
<sequence length="74" mass="8446">MITIYHYDIQNFFDGLTREITEEEGAPLSWTFTPVPETPDGKFAYFVGPDWIVIDEKPPLPNLPDPFDESNISA</sequence>
<accession>A0A6J7W9M8</accession>